<name>A0AAW7JPC3_9ACTN</name>
<keyword evidence="1 4" id="KW-0328">Glycosyltransferase</keyword>
<dbReference type="RefSeq" id="WP_143753731.1">
    <property type="nucleotide sequence ID" value="NZ_JAUEIR010000005.1"/>
</dbReference>
<dbReference type="InterPro" id="IPR001173">
    <property type="entry name" value="Glyco_trans_2-like"/>
</dbReference>
<feature type="domain" description="Glycosyltransferase 2-like" evidence="3">
    <location>
        <begin position="9"/>
        <end position="130"/>
    </location>
</feature>
<evidence type="ECO:0000313" key="5">
    <source>
        <dbReference type="Proteomes" id="UP001168505"/>
    </source>
</evidence>
<dbReference type="PANTHER" id="PTHR22916:SF51">
    <property type="entry name" value="GLYCOSYLTRANSFERASE EPSH-RELATED"/>
    <property type="match status" value="1"/>
</dbReference>
<evidence type="ECO:0000256" key="2">
    <source>
        <dbReference type="ARBA" id="ARBA00022679"/>
    </source>
</evidence>
<dbReference type="Pfam" id="PF00535">
    <property type="entry name" value="Glycos_transf_2"/>
    <property type="match status" value="1"/>
</dbReference>
<dbReference type="SUPFAM" id="SSF53448">
    <property type="entry name" value="Nucleotide-diphospho-sugar transferases"/>
    <property type="match status" value="1"/>
</dbReference>
<dbReference type="CDD" id="cd00761">
    <property type="entry name" value="Glyco_tranf_GTA_type"/>
    <property type="match status" value="1"/>
</dbReference>
<dbReference type="InterPro" id="IPR029044">
    <property type="entry name" value="Nucleotide-diphossugar_trans"/>
</dbReference>
<dbReference type="Gene3D" id="3.90.550.10">
    <property type="entry name" value="Spore Coat Polysaccharide Biosynthesis Protein SpsA, Chain A"/>
    <property type="match status" value="1"/>
</dbReference>
<dbReference type="PANTHER" id="PTHR22916">
    <property type="entry name" value="GLYCOSYLTRANSFERASE"/>
    <property type="match status" value="1"/>
</dbReference>
<evidence type="ECO:0000313" key="4">
    <source>
        <dbReference type="EMBL" id="MDN0069403.1"/>
    </source>
</evidence>
<dbReference type="GO" id="GO:0016757">
    <property type="term" value="F:glycosyltransferase activity"/>
    <property type="evidence" value="ECO:0007669"/>
    <property type="project" value="UniProtKB-KW"/>
</dbReference>
<protein>
    <submittedName>
        <fullName evidence="4">Glycosyltransferase family 2 protein</fullName>
        <ecNumber evidence="4">2.4.-.-</ecNumber>
    </submittedName>
</protein>
<evidence type="ECO:0000259" key="3">
    <source>
        <dbReference type="Pfam" id="PF00535"/>
    </source>
</evidence>
<dbReference type="AlphaFoldDB" id="A0AAW7JPC3"/>
<keyword evidence="2 4" id="KW-0808">Transferase</keyword>
<dbReference type="Proteomes" id="UP001168505">
    <property type="component" value="Unassembled WGS sequence"/>
</dbReference>
<organism evidence="4 5">
    <name type="scientific">Collinsella ihumii</name>
    <dbReference type="NCBI Taxonomy" id="1720204"/>
    <lineage>
        <taxon>Bacteria</taxon>
        <taxon>Bacillati</taxon>
        <taxon>Actinomycetota</taxon>
        <taxon>Coriobacteriia</taxon>
        <taxon>Coriobacteriales</taxon>
        <taxon>Coriobacteriaceae</taxon>
        <taxon>Collinsella</taxon>
    </lineage>
</organism>
<accession>A0AAW7JPC3</accession>
<evidence type="ECO:0000256" key="1">
    <source>
        <dbReference type="ARBA" id="ARBA00022676"/>
    </source>
</evidence>
<dbReference type="EC" id="2.4.-.-" evidence="4"/>
<gene>
    <name evidence="4" type="ORF">QVN40_06755</name>
</gene>
<proteinExistence type="predicted"/>
<sequence>MSINDMTVSAIVPVYNVEQYLERCLESIRNQTRPFDEVILVDDGSTDRSGKICEEWAFSNPTFHVVHQRNGGLSAARNKGVELYTGDCVAFIDSDDWIAKDFVEVLLNLLVRTDSDIAIGQWVRTDGEDGCPACSKVGRSRERVYEADEYMSMLLRIRGNRALHYAPSKLYRRSVVEDGHFPLGILNEDVEGAFKFALNASRVAETGRVLYYYYRNASSITGSSFGENYLNLSHVWQRVEAIAESRAPEWAEACGYNVMRADFTILCDMLLHGDEESDKRYSEERDACLGRLRGNMAMLLKGPMPINRKIAALIISAMYLKINHIIRKMR</sequence>
<reference evidence="4" key="2">
    <citation type="submission" date="2023-08" db="EMBL/GenBank/DDBJ databases">
        <title>Identification and characterization of horizontal gene transfer across gut microbiota members of farm animals based on homology search.</title>
        <authorList>
            <person name="Schwarzerova J."/>
            <person name="Nykrynova M."/>
            <person name="Jureckova K."/>
            <person name="Cejkova D."/>
            <person name="Rychlik I."/>
        </authorList>
    </citation>
    <scope>NUCLEOTIDE SEQUENCE</scope>
    <source>
        <strain evidence="4">15_COKtk</strain>
    </source>
</reference>
<comment type="caution">
    <text evidence="4">The sequence shown here is derived from an EMBL/GenBank/DDBJ whole genome shotgun (WGS) entry which is preliminary data.</text>
</comment>
<reference evidence="4" key="1">
    <citation type="submission" date="2023-06" db="EMBL/GenBank/DDBJ databases">
        <authorList>
            <person name="Zeman M."/>
            <person name="Kubasova T."/>
            <person name="Jahodarova E."/>
            <person name="Nykrynova M."/>
            <person name="Rychlik I."/>
        </authorList>
    </citation>
    <scope>NUCLEOTIDE SEQUENCE</scope>
    <source>
        <strain evidence="4">15_COKtk</strain>
    </source>
</reference>
<dbReference type="EMBL" id="JAUEIR010000005">
    <property type="protein sequence ID" value="MDN0069403.1"/>
    <property type="molecule type" value="Genomic_DNA"/>
</dbReference>